<sequence>MSFDQGTSERALSSYNRWQAQLLSSSNECFVCDFLSRQL</sequence>
<protein>
    <submittedName>
        <fullName evidence="1">Uncharacterized protein</fullName>
    </submittedName>
</protein>
<name>A0A3P6ECK7_BRAOL</name>
<organism evidence="1">
    <name type="scientific">Brassica oleracea</name>
    <name type="common">Wild cabbage</name>
    <dbReference type="NCBI Taxonomy" id="3712"/>
    <lineage>
        <taxon>Eukaryota</taxon>
        <taxon>Viridiplantae</taxon>
        <taxon>Streptophyta</taxon>
        <taxon>Embryophyta</taxon>
        <taxon>Tracheophyta</taxon>
        <taxon>Spermatophyta</taxon>
        <taxon>Magnoliopsida</taxon>
        <taxon>eudicotyledons</taxon>
        <taxon>Gunneridae</taxon>
        <taxon>Pentapetalae</taxon>
        <taxon>rosids</taxon>
        <taxon>malvids</taxon>
        <taxon>Brassicales</taxon>
        <taxon>Brassicaceae</taxon>
        <taxon>Brassiceae</taxon>
        <taxon>Brassica</taxon>
    </lineage>
</organism>
<evidence type="ECO:0000313" key="1">
    <source>
        <dbReference type="EMBL" id="VDD31875.1"/>
    </source>
</evidence>
<reference evidence="1" key="1">
    <citation type="submission" date="2018-11" db="EMBL/GenBank/DDBJ databases">
        <authorList>
            <consortium name="Genoscope - CEA"/>
            <person name="William W."/>
        </authorList>
    </citation>
    <scope>NUCLEOTIDE SEQUENCE</scope>
</reference>
<proteinExistence type="predicted"/>
<dbReference type="AlphaFoldDB" id="A0A3P6ECK7"/>
<dbReference type="EMBL" id="LR031875">
    <property type="protein sequence ID" value="VDD31875.1"/>
    <property type="molecule type" value="Genomic_DNA"/>
</dbReference>
<gene>
    <name evidence="1" type="ORF">BOLC9T57198H</name>
</gene>
<accession>A0A3P6ECK7</accession>